<evidence type="ECO:0000256" key="10">
    <source>
        <dbReference type="ARBA" id="ARBA00022737"/>
    </source>
</evidence>
<dbReference type="PROSITE" id="PS50011">
    <property type="entry name" value="PROTEIN_KINASE_DOM"/>
    <property type="match status" value="1"/>
</dbReference>
<dbReference type="InterPro" id="IPR032675">
    <property type="entry name" value="LRR_dom_sf"/>
</dbReference>
<keyword evidence="15 21" id="KW-0472">Membrane</keyword>
<evidence type="ECO:0000256" key="4">
    <source>
        <dbReference type="ARBA" id="ARBA00022527"/>
    </source>
</evidence>
<comment type="catalytic activity">
    <reaction evidence="18">
        <text>L-threonyl-[protein] + ATP = O-phospho-L-threonyl-[protein] + ADP + H(+)</text>
        <dbReference type="Rhea" id="RHEA:46608"/>
        <dbReference type="Rhea" id="RHEA-COMP:11060"/>
        <dbReference type="Rhea" id="RHEA-COMP:11605"/>
        <dbReference type="ChEBI" id="CHEBI:15378"/>
        <dbReference type="ChEBI" id="CHEBI:30013"/>
        <dbReference type="ChEBI" id="CHEBI:30616"/>
        <dbReference type="ChEBI" id="CHEBI:61977"/>
        <dbReference type="ChEBI" id="CHEBI:456216"/>
        <dbReference type="EC" id="2.7.11.1"/>
    </reaction>
</comment>
<reference evidence="23" key="1">
    <citation type="submission" date="2021-05" db="UniProtKB">
        <authorList>
            <consortium name="EnsemblPlants"/>
        </authorList>
    </citation>
    <scope>IDENTIFICATION</scope>
    <source>
        <strain evidence="23">subsp. malaccensis</strain>
    </source>
</reference>
<evidence type="ECO:0000256" key="14">
    <source>
        <dbReference type="ARBA" id="ARBA00022989"/>
    </source>
</evidence>
<dbReference type="InterPro" id="IPR000719">
    <property type="entry name" value="Prot_kinase_dom"/>
</dbReference>
<dbReference type="InterPro" id="IPR017441">
    <property type="entry name" value="Protein_kinase_ATP_BS"/>
</dbReference>
<dbReference type="Proteomes" id="UP000012960">
    <property type="component" value="Unplaced"/>
</dbReference>
<dbReference type="EC" id="2.7.11.1" evidence="3"/>
<evidence type="ECO:0000256" key="19">
    <source>
        <dbReference type="ARBA" id="ARBA00048679"/>
    </source>
</evidence>
<dbReference type="PANTHER" id="PTHR48005">
    <property type="entry name" value="LEUCINE RICH REPEAT KINASE 2"/>
    <property type="match status" value="1"/>
</dbReference>
<evidence type="ECO:0000256" key="21">
    <source>
        <dbReference type="SAM" id="Phobius"/>
    </source>
</evidence>
<accession>A0A804IRY4</accession>
<dbReference type="Gene3D" id="1.10.510.10">
    <property type="entry name" value="Transferase(Phosphotransferase) domain 1"/>
    <property type="match status" value="1"/>
</dbReference>
<keyword evidence="9" id="KW-0732">Signal</keyword>
<evidence type="ECO:0000256" key="15">
    <source>
        <dbReference type="ARBA" id="ARBA00023136"/>
    </source>
</evidence>
<comment type="catalytic activity">
    <reaction evidence="19">
        <text>L-seryl-[protein] + ATP = O-phospho-L-seryl-[protein] + ADP + H(+)</text>
        <dbReference type="Rhea" id="RHEA:17989"/>
        <dbReference type="Rhea" id="RHEA-COMP:9863"/>
        <dbReference type="Rhea" id="RHEA-COMP:11604"/>
        <dbReference type="ChEBI" id="CHEBI:15378"/>
        <dbReference type="ChEBI" id="CHEBI:29999"/>
        <dbReference type="ChEBI" id="CHEBI:30616"/>
        <dbReference type="ChEBI" id="CHEBI:83421"/>
        <dbReference type="ChEBI" id="CHEBI:456216"/>
        <dbReference type="EC" id="2.7.11.1"/>
    </reaction>
</comment>
<dbReference type="Pfam" id="PF07714">
    <property type="entry name" value="PK_Tyr_Ser-Thr"/>
    <property type="match status" value="1"/>
</dbReference>
<evidence type="ECO:0000256" key="8">
    <source>
        <dbReference type="ARBA" id="ARBA00022692"/>
    </source>
</evidence>
<keyword evidence="13 20" id="KW-0067">ATP-binding</keyword>
<evidence type="ECO:0000256" key="11">
    <source>
        <dbReference type="ARBA" id="ARBA00022741"/>
    </source>
</evidence>
<evidence type="ECO:0000256" key="3">
    <source>
        <dbReference type="ARBA" id="ARBA00012513"/>
    </source>
</evidence>
<evidence type="ECO:0000256" key="5">
    <source>
        <dbReference type="ARBA" id="ARBA00022553"/>
    </source>
</evidence>
<dbReference type="InterPro" id="IPR051420">
    <property type="entry name" value="Ser_Thr_Kinases_DiverseReg"/>
</dbReference>
<dbReference type="Pfam" id="PF00560">
    <property type="entry name" value="LRR_1"/>
    <property type="match status" value="4"/>
</dbReference>
<keyword evidence="10" id="KW-0677">Repeat</keyword>
<keyword evidence="14 21" id="KW-1133">Transmembrane helix</keyword>
<feature type="domain" description="Protein kinase" evidence="22">
    <location>
        <begin position="617"/>
        <end position="887"/>
    </location>
</feature>
<keyword evidence="16" id="KW-0675">Receptor</keyword>
<sequence length="909" mass="100346">LHLVSVTASLGSQARTLLHWKSTLDGRQFLESWNLSSNPCNWTGVTCNLTHRGRPVITDISLQSMSLQGTLDALNFSTLRSLVSLDLPYNQLDGIIPPTISVLSNLVYLDLIGNRFSGELPVEIGSMKALQFLYLNKNQLSGSVPPSLSNLTGLLHLHLRDNKFTGFIPEELGRLQKLEYITLGKNQLSGFIPPSLGNLTNLYHLSLYINRLSGRLPPELSNITGLTAILMSDNFFSGDLLPNICRGRILQYLALSNNRLRGQLPETLKNCTGLLRVRLEHNQLTGDVSQHLGVYPHLSYMDLSFNRLSGALSPEWGRWDNLSFLAISNNNITGTIPPEFGKLKGLRGLDLSSNYIQGEIPKSLGRLPHLYKLNLSCNRLGGEVRIEFGRMPDLEILDLSVNSLTGRIPSQIGNCLKLRSLKLNGNKFGGGIPPEISSLEYLQDALDISHNSLTGEIPSQFSKFTMLQILNLSHNNLSGGLPSSLSALISLLIIDVSYNELEGAVPESPVFRKAPAKWFVHNKGLCGVVKGLPPCLSYTARKDDGSKHHRAIISAIIASVVVLFILVFLGAFLLFQKTKKHSMPYEENGNKEGIAFCVFNFDGRYAYKDIVAATEDFNEKYCIGSGAYGSVYRAELASGQMLAVKKIHLQEDETTSNEQSFQNEIHTLSQIRHRNIVKLYGFCSSARHKFLVYEYMERGSLGSLLRSEAAAAELDWVKRVNIVKDVARALSYMHHDCDQPIVHRDITTNNILLDSELKACVSDFGIARLLKPDSSNWSMLAGTYGYLAPELAYAMRVTTKCDVYSFGVVTLELLIGGHGEELVSVLSSPSSPKNTLVKDVLDQRPSLPTTEVADEVAAVFMLALCCVEHDPESRPTMKQVFGTLSTLDTPPSLPSLDVLKLSDLMNAKI</sequence>
<evidence type="ECO:0000313" key="24">
    <source>
        <dbReference type="Proteomes" id="UP000012960"/>
    </source>
</evidence>
<dbReference type="InterPro" id="IPR001611">
    <property type="entry name" value="Leu-rich_rpt"/>
</dbReference>
<dbReference type="Gramene" id="Ma04_t20580.1">
    <property type="protein sequence ID" value="Ma04_p20580.1"/>
    <property type="gene ID" value="Ma04_g20580"/>
</dbReference>
<keyword evidence="7" id="KW-0808">Transferase</keyword>
<keyword evidence="8 21" id="KW-0812">Transmembrane</keyword>
<evidence type="ECO:0000256" key="9">
    <source>
        <dbReference type="ARBA" id="ARBA00022729"/>
    </source>
</evidence>
<evidence type="ECO:0000256" key="17">
    <source>
        <dbReference type="ARBA" id="ARBA00023180"/>
    </source>
</evidence>
<proteinExistence type="predicted"/>
<comment type="subcellular location">
    <subcellularLocation>
        <location evidence="1">Cell membrane</location>
        <topology evidence="1">Single-pass membrane protein</topology>
    </subcellularLocation>
    <subcellularLocation>
        <location evidence="2">Membrane</location>
        <topology evidence="2">Single-pass type I membrane protein</topology>
    </subcellularLocation>
</comment>
<evidence type="ECO:0000256" key="1">
    <source>
        <dbReference type="ARBA" id="ARBA00004162"/>
    </source>
</evidence>
<evidence type="ECO:0000256" key="2">
    <source>
        <dbReference type="ARBA" id="ARBA00004479"/>
    </source>
</evidence>
<keyword evidence="4" id="KW-0723">Serine/threonine-protein kinase</keyword>
<dbReference type="EnsemblPlants" id="Ma04_t20580.1">
    <property type="protein sequence ID" value="Ma04_p20580.1"/>
    <property type="gene ID" value="Ma04_g20580"/>
</dbReference>
<evidence type="ECO:0000256" key="12">
    <source>
        <dbReference type="ARBA" id="ARBA00022777"/>
    </source>
</evidence>
<dbReference type="InterPro" id="IPR001245">
    <property type="entry name" value="Ser-Thr/Tyr_kinase_cat_dom"/>
</dbReference>
<dbReference type="AlphaFoldDB" id="A0A804IRY4"/>
<dbReference type="GO" id="GO:0009755">
    <property type="term" value="P:hormone-mediated signaling pathway"/>
    <property type="evidence" value="ECO:0000318"/>
    <property type="project" value="GO_Central"/>
</dbReference>
<name>A0A804IRY4_MUSAM</name>
<dbReference type="Pfam" id="PF23598">
    <property type="entry name" value="LRR_14"/>
    <property type="match status" value="1"/>
</dbReference>
<organism evidence="23 24">
    <name type="scientific">Musa acuminata subsp. malaccensis</name>
    <name type="common">Wild banana</name>
    <name type="synonym">Musa malaccensis</name>
    <dbReference type="NCBI Taxonomy" id="214687"/>
    <lineage>
        <taxon>Eukaryota</taxon>
        <taxon>Viridiplantae</taxon>
        <taxon>Streptophyta</taxon>
        <taxon>Embryophyta</taxon>
        <taxon>Tracheophyta</taxon>
        <taxon>Spermatophyta</taxon>
        <taxon>Magnoliopsida</taxon>
        <taxon>Liliopsida</taxon>
        <taxon>Zingiberales</taxon>
        <taxon>Musaceae</taxon>
        <taxon>Musa</taxon>
    </lineage>
</organism>
<dbReference type="GO" id="GO:0004674">
    <property type="term" value="F:protein serine/threonine kinase activity"/>
    <property type="evidence" value="ECO:0007669"/>
    <property type="project" value="UniProtKB-KW"/>
</dbReference>
<dbReference type="InterPro" id="IPR003591">
    <property type="entry name" value="Leu-rich_rpt_typical-subtyp"/>
</dbReference>
<dbReference type="InterPro" id="IPR008266">
    <property type="entry name" value="Tyr_kinase_AS"/>
</dbReference>
<dbReference type="FunFam" id="1.10.510.10:FF:000445">
    <property type="entry name" value="MDIS1-interacting receptor like kinase 2"/>
    <property type="match status" value="1"/>
</dbReference>
<dbReference type="Gene3D" id="3.80.10.10">
    <property type="entry name" value="Ribonuclease Inhibitor"/>
    <property type="match status" value="4"/>
</dbReference>
<dbReference type="Gene3D" id="3.30.200.20">
    <property type="entry name" value="Phosphorylase Kinase, domain 1"/>
    <property type="match status" value="1"/>
</dbReference>
<keyword evidence="17" id="KW-0325">Glycoprotein</keyword>
<keyword evidence="6" id="KW-0433">Leucine-rich repeat</keyword>
<keyword evidence="24" id="KW-1185">Reference proteome</keyword>
<dbReference type="GO" id="GO:0005524">
    <property type="term" value="F:ATP binding"/>
    <property type="evidence" value="ECO:0007669"/>
    <property type="project" value="UniProtKB-UniRule"/>
</dbReference>
<evidence type="ECO:0000256" key="16">
    <source>
        <dbReference type="ARBA" id="ARBA00023170"/>
    </source>
</evidence>
<protein>
    <recommendedName>
        <fullName evidence="3">non-specific serine/threonine protein kinase</fullName>
        <ecNumber evidence="3">2.7.11.1</ecNumber>
    </recommendedName>
</protein>
<keyword evidence="5" id="KW-0597">Phosphoprotein</keyword>
<dbReference type="PROSITE" id="PS00107">
    <property type="entry name" value="PROTEIN_KINASE_ATP"/>
    <property type="match status" value="1"/>
</dbReference>
<evidence type="ECO:0000256" key="7">
    <source>
        <dbReference type="ARBA" id="ARBA00022679"/>
    </source>
</evidence>
<feature type="binding site" evidence="20">
    <location>
        <position position="646"/>
    </location>
    <ligand>
        <name>ATP</name>
        <dbReference type="ChEBI" id="CHEBI:30616"/>
    </ligand>
</feature>
<dbReference type="GO" id="GO:0038023">
    <property type="term" value="F:signaling receptor activity"/>
    <property type="evidence" value="ECO:0000318"/>
    <property type="project" value="GO_Central"/>
</dbReference>
<dbReference type="OMA" id="CKGLFRV"/>
<dbReference type="GO" id="GO:0005886">
    <property type="term" value="C:plasma membrane"/>
    <property type="evidence" value="ECO:0000318"/>
    <property type="project" value="GO_Central"/>
</dbReference>
<evidence type="ECO:0000256" key="13">
    <source>
        <dbReference type="ARBA" id="ARBA00022840"/>
    </source>
</evidence>
<evidence type="ECO:0000259" key="22">
    <source>
        <dbReference type="PROSITE" id="PS50011"/>
    </source>
</evidence>
<dbReference type="FunFam" id="3.80.10.10:FF:000400">
    <property type="entry name" value="Nuclear pore complex protein NUP107"/>
    <property type="match status" value="1"/>
</dbReference>
<dbReference type="InterPro" id="IPR013210">
    <property type="entry name" value="LRR_N_plant-typ"/>
</dbReference>
<dbReference type="PROSITE" id="PS00109">
    <property type="entry name" value="PROTEIN_KINASE_TYR"/>
    <property type="match status" value="1"/>
</dbReference>
<feature type="transmembrane region" description="Helical" evidence="21">
    <location>
        <begin position="551"/>
        <end position="575"/>
    </location>
</feature>
<dbReference type="SMART" id="SM00369">
    <property type="entry name" value="LRR_TYP"/>
    <property type="match status" value="7"/>
</dbReference>
<evidence type="ECO:0000256" key="18">
    <source>
        <dbReference type="ARBA" id="ARBA00047899"/>
    </source>
</evidence>
<dbReference type="InterPro" id="IPR011009">
    <property type="entry name" value="Kinase-like_dom_sf"/>
</dbReference>
<evidence type="ECO:0000313" key="23">
    <source>
        <dbReference type="EnsemblPlants" id="Ma04_p20580.1"/>
    </source>
</evidence>
<evidence type="ECO:0000256" key="20">
    <source>
        <dbReference type="PROSITE-ProRule" id="PRU10141"/>
    </source>
</evidence>
<dbReference type="PANTHER" id="PTHR48005:SF70">
    <property type="entry name" value="MDIS1-INTERACTING RECEPTOR LIKE KINASE 2-LIKE"/>
    <property type="match status" value="1"/>
</dbReference>
<dbReference type="Pfam" id="PF13855">
    <property type="entry name" value="LRR_8"/>
    <property type="match status" value="1"/>
</dbReference>
<dbReference type="SUPFAM" id="SSF52058">
    <property type="entry name" value="L domain-like"/>
    <property type="match status" value="2"/>
</dbReference>
<evidence type="ECO:0000256" key="6">
    <source>
        <dbReference type="ARBA" id="ARBA00022614"/>
    </source>
</evidence>
<keyword evidence="12" id="KW-0418">Kinase</keyword>
<dbReference type="InterPro" id="IPR055414">
    <property type="entry name" value="LRR_R13L4/SHOC2-like"/>
</dbReference>
<dbReference type="FunFam" id="3.80.10.10:FF:000177">
    <property type="entry name" value="Leucine-rich repeat receptor-like serine/threonine-protein kinase At1g17230"/>
    <property type="match status" value="1"/>
</dbReference>
<dbReference type="Pfam" id="PF08263">
    <property type="entry name" value="LRRNT_2"/>
    <property type="match status" value="1"/>
</dbReference>
<dbReference type="FunFam" id="3.30.200.20:FF:000309">
    <property type="entry name" value="Leucine-rich repeat receptor protein kinase MSP1"/>
    <property type="match status" value="1"/>
</dbReference>
<keyword evidence="11 20" id="KW-0547">Nucleotide-binding</keyword>
<dbReference type="InParanoid" id="A0A804IRY4"/>
<dbReference type="SUPFAM" id="SSF56112">
    <property type="entry name" value="Protein kinase-like (PK-like)"/>
    <property type="match status" value="1"/>
</dbReference>